<dbReference type="Pfam" id="PF07715">
    <property type="entry name" value="Plug"/>
    <property type="match status" value="1"/>
</dbReference>
<dbReference type="Proteomes" id="UP000216840">
    <property type="component" value="Unassembled WGS sequence"/>
</dbReference>
<dbReference type="InterPro" id="IPR008969">
    <property type="entry name" value="CarboxyPept-like_regulatory"/>
</dbReference>
<sequence length="964" mass="106329">MKRIILLIFCFSSILCSAQQTGSIVGLLTDKEFNNEPLPFVNILIKGTTTGTTSDVDGLYEFNELSPGVYTLVFSFVGYETLEIKAEVVAGKVTTVNVPMGASSASLDEIVITTSTRKESEAALLLDQKKAVEIKESIGAIELAKLGVSDASAATAKISGVSKSEGSGQIYVRGLGDRYLTTTVNGLPIPSDNIDKKNINLELFPTRFISSVSISKTFSPYNSTDQSSGNINITSKNITSRKDFGISLSSGLNTNAVFVTDNFAATALNDDLSFGIFSRPYNNSNLVNGLTDQGWNTVGIENPVNYSFGFNAGGFLDEEGKFRLSFAGGQSVDNEYREGLFRFFDRGITGSLLPITGGARDFVPDGDNRYWQRTVNTNALLVGQYRINQNNELKFNAFGINKVLEEVYEGGRGGEAIFFDELTPNSIAGNQFVRDQNIKNTFLSTIQLIGDHKLGTKNELDWALGYNRLAADEPNRIRNELNFRNVDGVPQDERPIELGNTGGFQQRKSSQEILDQEFNGRIKDDFSLKVDEDENDIYKLSFGGDGRYKQRDFRSTFVGFEEGGPIGSFNPVSIDDLSSAFTQQNVDNGNLLINVQPDDFYDAELTSYAGFVDFVGVFGNLTAEVGLRYQSDRIFVDYDVNNAPGGREGETELTYNNIYPSLNLKYDLNDKMALRLSGSLSQTLPEFKEIAPFEYVSPEGLIEAGNRLIERSTNTNIDLKYEFFPSNDELISVTAYYKNIDNAINRSLRVGGGDVFSFYNTGDARIFGIELEGKVFLIKKRDSLPNLKLSGNVSYIDHKQDLKDASEGLNVNGSPRTFQYGGNDEIGLEGASDWTTNLALTLDTGNKYPFEFTLAGNYASDRIYAIGSPIFQGEDPNSPGNNLEDFNFNGEIIEKGFVVLDFIVNKSINKHISLGLRGRNLLNPEIERYQNVASDFGNSSATQEETVLSYKRGVNISLNLSYKF</sequence>
<dbReference type="PANTHER" id="PTHR40980">
    <property type="entry name" value="PLUG DOMAIN-CONTAINING PROTEIN"/>
    <property type="match status" value="1"/>
</dbReference>
<evidence type="ECO:0000256" key="4">
    <source>
        <dbReference type="RuleBase" id="RU003357"/>
    </source>
</evidence>
<reference evidence="8 9" key="1">
    <citation type="submission" date="2017-05" db="EMBL/GenBank/DDBJ databases">
        <title>The draft genome sequence of Idiomarina salinarum WNB302.</title>
        <authorList>
            <person name="Sun Y."/>
            <person name="Chen B."/>
            <person name="Du Z."/>
        </authorList>
    </citation>
    <scope>NUCLEOTIDE SEQUENCE [LARGE SCALE GENOMIC DNA]</scope>
    <source>
        <strain evidence="8 9">WNB302</strain>
    </source>
</reference>
<proteinExistence type="inferred from homology"/>
<dbReference type="PANTHER" id="PTHR40980:SF4">
    <property type="entry name" value="TONB-DEPENDENT RECEPTOR-LIKE BETA-BARREL DOMAIN-CONTAINING PROTEIN"/>
    <property type="match status" value="1"/>
</dbReference>
<organism evidence="8 9">
    <name type="scientific">Winogradskyella aurantia</name>
    <dbReference type="NCBI Taxonomy" id="1915063"/>
    <lineage>
        <taxon>Bacteria</taxon>
        <taxon>Pseudomonadati</taxon>
        <taxon>Bacteroidota</taxon>
        <taxon>Flavobacteriia</taxon>
        <taxon>Flavobacteriales</taxon>
        <taxon>Flavobacteriaceae</taxon>
        <taxon>Winogradskyella</taxon>
    </lineage>
</organism>
<dbReference type="RefSeq" id="WP_094967123.1">
    <property type="nucleotide sequence ID" value="NZ_NGJN01000001.1"/>
</dbReference>
<comment type="caution">
    <text evidence="8">The sequence shown here is derived from an EMBL/GenBank/DDBJ whole genome shotgun (WGS) entry which is preliminary data.</text>
</comment>
<dbReference type="OrthoDB" id="9768470at2"/>
<dbReference type="Gene3D" id="2.40.170.20">
    <property type="entry name" value="TonB-dependent receptor, beta-barrel domain"/>
    <property type="match status" value="1"/>
</dbReference>
<dbReference type="Gene3D" id="2.170.130.10">
    <property type="entry name" value="TonB-dependent receptor, plug domain"/>
    <property type="match status" value="1"/>
</dbReference>
<dbReference type="EMBL" id="NGJN01000001">
    <property type="protein sequence ID" value="OZV71050.1"/>
    <property type="molecule type" value="Genomic_DNA"/>
</dbReference>
<dbReference type="Pfam" id="PF00593">
    <property type="entry name" value="TonB_dep_Rec_b-barrel"/>
    <property type="match status" value="1"/>
</dbReference>
<evidence type="ECO:0000313" key="9">
    <source>
        <dbReference type="Proteomes" id="UP000216840"/>
    </source>
</evidence>
<feature type="signal peptide" evidence="5">
    <location>
        <begin position="1"/>
        <end position="18"/>
    </location>
</feature>
<accession>A0A265V0F3</accession>
<keyword evidence="9" id="KW-1185">Reference proteome</keyword>
<evidence type="ECO:0000256" key="1">
    <source>
        <dbReference type="ARBA" id="ARBA00004442"/>
    </source>
</evidence>
<comment type="similarity">
    <text evidence="4">Belongs to the TonB-dependent receptor family.</text>
</comment>
<feature type="chain" id="PRO_5013283632" description="TonB-dependent receptor" evidence="5">
    <location>
        <begin position="19"/>
        <end position="964"/>
    </location>
</feature>
<gene>
    <name evidence="8" type="ORF">CA834_02755</name>
</gene>
<evidence type="ECO:0008006" key="10">
    <source>
        <dbReference type="Google" id="ProtNLM"/>
    </source>
</evidence>
<dbReference type="InterPro" id="IPR036942">
    <property type="entry name" value="Beta-barrel_TonB_sf"/>
</dbReference>
<dbReference type="InterPro" id="IPR037066">
    <property type="entry name" value="Plug_dom_sf"/>
</dbReference>
<dbReference type="SUPFAM" id="SSF56935">
    <property type="entry name" value="Porins"/>
    <property type="match status" value="1"/>
</dbReference>
<dbReference type="AlphaFoldDB" id="A0A265V0F3"/>
<evidence type="ECO:0000256" key="5">
    <source>
        <dbReference type="SAM" id="SignalP"/>
    </source>
</evidence>
<name>A0A265V0F3_9FLAO</name>
<evidence type="ECO:0000256" key="3">
    <source>
        <dbReference type="ARBA" id="ARBA00023237"/>
    </source>
</evidence>
<evidence type="ECO:0000259" key="6">
    <source>
        <dbReference type="Pfam" id="PF00593"/>
    </source>
</evidence>
<keyword evidence="3" id="KW-0998">Cell outer membrane</keyword>
<keyword evidence="5" id="KW-0732">Signal</keyword>
<dbReference type="GO" id="GO:0009279">
    <property type="term" value="C:cell outer membrane"/>
    <property type="evidence" value="ECO:0007669"/>
    <property type="project" value="UniProtKB-SubCell"/>
</dbReference>
<evidence type="ECO:0000313" key="8">
    <source>
        <dbReference type="EMBL" id="OZV71050.1"/>
    </source>
</evidence>
<dbReference type="InterPro" id="IPR000531">
    <property type="entry name" value="Beta-barrel_TonB"/>
</dbReference>
<keyword evidence="4" id="KW-0798">TonB box</keyword>
<evidence type="ECO:0000256" key="2">
    <source>
        <dbReference type="ARBA" id="ARBA00023136"/>
    </source>
</evidence>
<dbReference type="Gene3D" id="2.60.40.1120">
    <property type="entry name" value="Carboxypeptidase-like, regulatory domain"/>
    <property type="match status" value="1"/>
</dbReference>
<feature type="domain" description="TonB-dependent receptor-like beta-barrel" evidence="6">
    <location>
        <begin position="455"/>
        <end position="921"/>
    </location>
</feature>
<evidence type="ECO:0000259" key="7">
    <source>
        <dbReference type="Pfam" id="PF07715"/>
    </source>
</evidence>
<keyword evidence="2 4" id="KW-0472">Membrane</keyword>
<dbReference type="SUPFAM" id="SSF49464">
    <property type="entry name" value="Carboxypeptidase regulatory domain-like"/>
    <property type="match status" value="1"/>
</dbReference>
<dbReference type="Pfam" id="PF13715">
    <property type="entry name" value="CarbopepD_reg_2"/>
    <property type="match status" value="1"/>
</dbReference>
<dbReference type="InterPro" id="IPR012910">
    <property type="entry name" value="Plug_dom"/>
</dbReference>
<feature type="domain" description="TonB-dependent receptor plug" evidence="7">
    <location>
        <begin position="136"/>
        <end position="217"/>
    </location>
</feature>
<comment type="subcellular location">
    <subcellularLocation>
        <location evidence="1 4">Cell outer membrane</location>
    </subcellularLocation>
</comment>
<protein>
    <recommendedName>
        <fullName evidence="10">TonB-dependent receptor</fullName>
    </recommendedName>
</protein>